<accession>A0ABS1CZG8</accession>
<dbReference type="PANTHER" id="PTHR11552">
    <property type="entry name" value="GLUCOSE-METHANOL-CHOLINE GMC OXIDOREDUCTASE"/>
    <property type="match status" value="1"/>
</dbReference>
<dbReference type="Pfam" id="PF05199">
    <property type="entry name" value="GMC_oxred_C"/>
    <property type="match status" value="1"/>
</dbReference>
<dbReference type="EMBL" id="NRSG01000132">
    <property type="protein sequence ID" value="MBK1659907.1"/>
    <property type="molecule type" value="Genomic_DNA"/>
</dbReference>
<dbReference type="SUPFAM" id="SSF54373">
    <property type="entry name" value="FAD-linked reductases, C-terminal domain"/>
    <property type="match status" value="1"/>
</dbReference>
<keyword evidence="4 5" id="KW-0274">FAD</keyword>
<organism evidence="9 10">
    <name type="scientific">Paracraurococcus ruber</name>
    <dbReference type="NCBI Taxonomy" id="77675"/>
    <lineage>
        <taxon>Bacteria</taxon>
        <taxon>Pseudomonadati</taxon>
        <taxon>Pseudomonadota</taxon>
        <taxon>Alphaproteobacteria</taxon>
        <taxon>Acetobacterales</taxon>
        <taxon>Roseomonadaceae</taxon>
        <taxon>Paracraurococcus</taxon>
    </lineage>
</organism>
<feature type="region of interest" description="Disordered" evidence="6">
    <location>
        <begin position="1"/>
        <end position="38"/>
    </location>
</feature>
<evidence type="ECO:0000259" key="7">
    <source>
        <dbReference type="PROSITE" id="PS00623"/>
    </source>
</evidence>
<feature type="compositionally biased region" description="Low complexity" evidence="6">
    <location>
        <begin position="10"/>
        <end position="23"/>
    </location>
</feature>
<dbReference type="InterPro" id="IPR000172">
    <property type="entry name" value="GMC_OxRdtase_N"/>
</dbReference>
<evidence type="ECO:0000256" key="1">
    <source>
        <dbReference type="ARBA" id="ARBA00001974"/>
    </source>
</evidence>
<dbReference type="PROSITE" id="PS00623">
    <property type="entry name" value="GMC_OXRED_1"/>
    <property type="match status" value="1"/>
</dbReference>
<comment type="similarity">
    <text evidence="2 5">Belongs to the GMC oxidoreductase family.</text>
</comment>
<dbReference type="PROSITE" id="PS00624">
    <property type="entry name" value="GMC_OXRED_2"/>
    <property type="match status" value="1"/>
</dbReference>
<proteinExistence type="inferred from homology"/>
<evidence type="ECO:0000313" key="9">
    <source>
        <dbReference type="EMBL" id="MBK1659907.1"/>
    </source>
</evidence>
<dbReference type="InterPro" id="IPR012132">
    <property type="entry name" value="GMC_OxRdtase"/>
</dbReference>
<protein>
    <submittedName>
        <fullName evidence="9">Choline dehydrogenase</fullName>
    </submittedName>
</protein>
<evidence type="ECO:0000256" key="4">
    <source>
        <dbReference type="ARBA" id="ARBA00022827"/>
    </source>
</evidence>
<reference evidence="9 10" key="1">
    <citation type="journal article" date="2020" name="Microorganisms">
        <title>Osmotic Adaptation and Compatible Solute Biosynthesis of Phototrophic Bacteria as Revealed from Genome Analyses.</title>
        <authorList>
            <person name="Imhoff J.F."/>
            <person name="Rahn T."/>
            <person name="Kunzel S."/>
            <person name="Keller A."/>
            <person name="Neulinger S.C."/>
        </authorList>
    </citation>
    <scope>NUCLEOTIDE SEQUENCE [LARGE SCALE GENOMIC DNA]</scope>
    <source>
        <strain evidence="9 10">DSM 15382</strain>
    </source>
</reference>
<comment type="cofactor">
    <cofactor evidence="1">
        <name>FAD</name>
        <dbReference type="ChEBI" id="CHEBI:57692"/>
    </cofactor>
</comment>
<dbReference type="Gene3D" id="3.30.560.10">
    <property type="entry name" value="Glucose Oxidase, domain 3"/>
    <property type="match status" value="1"/>
</dbReference>
<dbReference type="Pfam" id="PF00732">
    <property type="entry name" value="GMC_oxred_N"/>
    <property type="match status" value="1"/>
</dbReference>
<keyword evidence="3 5" id="KW-0285">Flavoprotein</keyword>
<feature type="domain" description="Glucose-methanol-choline oxidoreductase N-terminal" evidence="8">
    <location>
        <begin position="295"/>
        <end position="309"/>
    </location>
</feature>
<dbReference type="Proteomes" id="UP000697995">
    <property type="component" value="Unassembled WGS sequence"/>
</dbReference>
<dbReference type="InterPro" id="IPR007867">
    <property type="entry name" value="GMC_OxRtase_C"/>
</dbReference>
<dbReference type="InterPro" id="IPR036188">
    <property type="entry name" value="FAD/NAD-bd_sf"/>
</dbReference>
<keyword evidence="10" id="KW-1185">Reference proteome</keyword>
<sequence>MRFSRSRLSTTAAGPFAAGTAAPQRPVRPPAGTIDRPISPQRATAAATSAVLKPGTTAEVAARLSEDPSVRVVLLEAGARDRNPWLHVPIGYAKTMYHPTLSWNLVTEPEPELENRRIPWPRGRVLGGSSAINGLLYVRGQKEDYDHWRQLGCTGWSFEDVLPYFKRSEDQERGASDLHGTGGPLAVSDLRDRNPLAEAFIDAAAELGFPRNRDFNGAEQEGAGFFQVTARNGWRCSSATAYLKPARNRPNLVVVTDAHSTGLVMEGRRCAGVRFTRHGAPLTIVAEREVILSAGAIASPHLLLLSGIGPAEHLHSVGVPVVHDLRDVGRNLQDHFQARLAFRVQGPGSLNNRVSSLVGRALMGAEFALRRRGPLTVSAGTAGLFARVLPGSATPDVQYHFLPFSTSKTMLELHDFPGMTISACQLRPESRGTITLKSPDPRDKALIHANYLSTETDRRCMVEGIKLGRRLAQAKAFQGIVQEEVVPGPAAASDEEILGFIRRTGITIYHPSGTCRMGGDEHSVVDPELRVRGIDGLRVADAAVMPTVVSGNTNAPSIMIGEKCADLLKAAARVRLAA</sequence>
<dbReference type="SUPFAM" id="SSF51905">
    <property type="entry name" value="FAD/NAD(P)-binding domain"/>
    <property type="match status" value="1"/>
</dbReference>
<evidence type="ECO:0000256" key="5">
    <source>
        <dbReference type="RuleBase" id="RU003968"/>
    </source>
</evidence>
<evidence type="ECO:0000256" key="2">
    <source>
        <dbReference type="ARBA" id="ARBA00010790"/>
    </source>
</evidence>
<evidence type="ECO:0000256" key="6">
    <source>
        <dbReference type="SAM" id="MobiDB-lite"/>
    </source>
</evidence>
<gene>
    <name evidence="9" type="ORF">CKO45_16880</name>
</gene>
<evidence type="ECO:0000313" key="10">
    <source>
        <dbReference type="Proteomes" id="UP000697995"/>
    </source>
</evidence>
<feature type="domain" description="Glucose-methanol-choline oxidoreductase N-terminal" evidence="7">
    <location>
        <begin position="123"/>
        <end position="146"/>
    </location>
</feature>
<evidence type="ECO:0000259" key="8">
    <source>
        <dbReference type="PROSITE" id="PS00624"/>
    </source>
</evidence>
<name>A0ABS1CZG8_9PROT</name>
<dbReference type="PIRSF" id="PIRSF000137">
    <property type="entry name" value="Alcohol_oxidase"/>
    <property type="match status" value="1"/>
</dbReference>
<dbReference type="Gene3D" id="3.50.50.60">
    <property type="entry name" value="FAD/NAD(P)-binding domain"/>
    <property type="match status" value="1"/>
</dbReference>
<dbReference type="PANTHER" id="PTHR11552:SF147">
    <property type="entry name" value="CHOLINE DEHYDROGENASE, MITOCHONDRIAL"/>
    <property type="match status" value="1"/>
</dbReference>
<evidence type="ECO:0000256" key="3">
    <source>
        <dbReference type="ARBA" id="ARBA00022630"/>
    </source>
</evidence>
<comment type="caution">
    <text evidence="9">The sequence shown here is derived from an EMBL/GenBank/DDBJ whole genome shotgun (WGS) entry which is preliminary data.</text>
</comment>